<reference evidence="1" key="1">
    <citation type="submission" date="2022-04" db="EMBL/GenBank/DDBJ databases">
        <title>Diverse halophilic archaea isolated from saline environments.</title>
        <authorList>
            <person name="Cui H.-L."/>
        </authorList>
    </citation>
    <scope>NUCLEOTIDE SEQUENCE</scope>
    <source>
        <strain evidence="1">XZYJT40</strain>
    </source>
</reference>
<dbReference type="AlphaFoldDB" id="A0A8U0IJI7"/>
<keyword evidence="1" id="KW-0282">Flagellum</keyword>
<keyword evidence="1" id="KW-0966">Cell projection</keyword>
<dbReference type="Pfam" id="PF24110">
    <property type="entry name" value="DUF7385"/>
    <property type="match status" value="1"/>
</dbReference>
<evidence type="ECO:0000313" key="1">
    <source>
        <dbReference type="EMBL" id="UPW00856.1"/>
    </source>
</evidence>
<proteinExistence type="predicted"/>
<organism evidence="1 2">
    <name type="scientific">Halorussus gelatinilyticus</name>
    <dbReference type="NCBI Taxonomy" id="2937524"/>
    <lineage>
        <taxon>Archaea</taxon>
        <taxon>Methanobacteriati</taxon>
        <taxon>Methanobacteriota</taxon>
        <taxon>Stenosarchaea group</taxon>
        <taxon>Halobacteria</taxon>
        <taxon>Halobacteriales</taxon>
        <taxon>Haladaptataceae</taxon>
        <taxon>Halorussus</taxon>
    </lineage>
</organism>
<protein>
    <submittedName>
        <fullName evidence="1">Flagella cluster protein</fullName>
    </submittedName>
</protein>
<evidence type="ECO:0000313" key="2">
    <source>
        <dbReference type="Proteomes" id="UP000830434"/>
    </source>
</evidence>
<dbReference type="KEGG" id="haxz:M0R88_01840"/>
<sequence>MPERFDVHDHRHALKLHKDTGQTQLWENKKGLDCPACDEPFADLLISEKRHNSFGPPDGRFCVVREEGRILVFTH</sequence>
<accession>A0A8U0IJI7</accession>
<gene>
    <name evidence="1" type="ORF">M0R88_01840</name>
</gene>
<keyword evidence="2" id="KW-1185">Reference proteome</keyword>
<dbReference type="InterPro" id="IPR055809">
    <property type="entry name" value="DUF7385"/>
</dbReference>
<dbReference type="RefSeq" id="WP_248655264.1">
    <property type="nucleotide sequence ID" value="NZ_CP096658.1"/>
</dbReference>
<keyword evidence="1" id="KW-0969">Cilium</keyword>
<dbReference type="GeneID" id="72188557"/>
<name>A0A8U0IJI7_9EURY</name>
<dbReference type="EMBL" id="CP096658">
    <property type="protein sequence ID" value="UPW00856.1"/>
    <property type="molecule type" value="Genomic_DNA"/>
</dbReference>
<dbReference type="Proteomes" id="UP000830434">
    <property type="component" value="Chromosome"/>
</dbReference>